<dbReference type="InterPro" id="IPR045031">
    <property type="entry name" value="DHP_synth-like"/>
</dbReference>
<dbReference type="Proteomes" id="UP001242480">
    <property type="component" value="Unassembled WGS sequence"/>
</dbReference>
<keyword evidence="5 9" id="KW-0808">Transferase</keyword>
<evidence type="ECO:0000256" key="5">
    <source>
        <dbReference type="ARBA" id="ARBA00022679"/>
    </source>
</evidence>
<comment type="function">
    <text evidence="9">Catalyzes the condensation of para-aminobenzoate (pABA) with 6-hydroxymethyl-7,8-dihydropterin diphosphate (DHPt-PP) to form 7,8-dihydropteroate (H2Pte), the immediate precursor of folate derivatives.</text>
</comment>
<evidence type="ECO:0000256" key="8">
    <source>
        <dbReference type="ARBA" id="ARBA00022909"/>
    </source>
</evidence>
<keyword evidence="7 9" id="KW-0460">Magnesium</keyword>
<proteinExistence type="inferred from homology"/>
<comment type="pathway">
    <text evidence="3 9">Cofactor biosynthesis; tetrahydrofolate biosynthesis; 7,8-dihydrofolate from 2-amino-4-hydroxy-6-hydroxymethyl-7,8-dihydropteridine diphosphate and 4-aminobenzoate: step 1/2.</text>
</comment>
<accession>A0ABU0IYP1</accession>
<dbReference type="PROSITE" id="PS50972">
    <property type="entry name" value="PTERIN_BINDING"/>
    <property type="match status" value="1"/>
</dbReference>
<dbReference type="PANTHER" id="PTHR20941">
    <property type="entry name" value="FOLATE SYNTHESIS PROTEINS"/>
    <property type="match status" value="1"/>
</dbReference>
<dbReference type="CDD" id="cd00739">
    <property type="entry name" value="DHPS"/>
    <property type="match status" value="1"/>
</dbReference>
<name>A0ABU0IYP1_9HYPH</name>
<comment type="catalytic activity">
    <reaction evidence="1">
        <text>(7,8-dihydropterin-6-yl)methyl diphosphate + 4-aminobenzoate = 7,8-dihydropteroate + diphosphate</text>
        <dbReference type="Rhea" id="RHEA:19949"/>
        <dbReference type="ChEBI" id="CHEBI:17836"/>
        <dbReference type="ChEBI" id="CHEBI:17839"/>
        <dbReference type="ChEBI" id="CHEBI:33019"/>
        <dbReference type="ChEBI" id="CHEBI:72950"/>
        <dbReference type="EC" id="2.5.1.15"/>
    </reaction>
</comment>
<gene>
    <name evidence="11" type="ORF">QO011_000114</name>
</gene>
<comment type="cofactor">
    <cofactor evidence="2 9">
        <name>Mg(2+)</name>
        <dbReference type="ChEBI" id="CHEBI:18420"/>
    </cofactor>
</comment>
<dbReference type="PROSITE" id="PS00793">
    <property type="entry name" value="DHPS_2"/>
    <property type="match status" value="1"/>
</dbReference>
<protein>
    <recommendedName>
        <fullName evidence="4 9">Dihydropteroate synthase</fullName>
        <shortName evidence="9">DHPS</shortName>
        <ecNumber evidence="4 9">2.5.1.15</ecNumber>
    </recommendedName>
    <alternativeName>
        <fullName evidence="9">Dihydropteroate pyrophosphorylase</fullName>
    </alternativeName>
</protein>
<dbReference type="PROSITE" id="PS00792">
    <property type="entry name" value="DHPS_1"/>
    <property type="match status" value="1"/>
</dbReference>
<dbReference type="Gene3D" id="3.20.20.20">
    <property type="entry name" value="Dihydropteroate synthase-like"/>
    <property type="match status" value="1"/>
</dbReference>
<dbReference type="GO" id="GO:0004156">
    <property type="term" value="F:dihydropteroate synthase activity"/>
    <property type="evidence" value="ECO:0007669"/>
    <property type="project" value="UniProtKB-EC"/>
</dbReference>
<dbReference type="PANTHER" id="PTHR20941:SF1">
    <property type="entry name" value="FOLIC ACID SYNTHESIS PROTEIN FOL1"/>
    <property type="match status" value="1"/>
</dbReference>
<keyword evidence="8 9" id="KW-0289">Folate biosynthesis</keyword>
<keyword evidence="12" id="KW-1185">Reference proteome</keyword>
<evidence type="ECO:0000259" key="10">
    <source>
        <dbReference type="PROSITE" id="PS50972"/>
    </source>
</evidence>
<keyword evidence="6 9" id="KW-0479">Metal-binding</keyword>
<dbReference type="InterPro" id="IPR000489">
    <property type="entry name" value="Pterin-binding_dom"/>
</dbReference>
<reference evidence="11 12" key="1">
    <citation type="submission" date="2023-07" db="EMBL/GenBank/DDBJ databases">
        <title>Genomic Encyclopedia of Type Strains, Phase IV (KMG-IV): sequencing the most valuable type-strain genomes for metagenomic binning, comparative biology and taxonomic classification.</title>
        <authorList>
            <person name="Goeker M."/>
        </authorList>
    </citation>
    <scope>NUCLEOTIDE SEQUENCE [LARGE SCALE GENOMIC DNA]</scope>
    <source>
        <strain evidence="11 12">DSM 19619</strain>
    </source>
</reference>
<dbReference type="EMBL" id="JAUSVX010000001">
    <property type="protein sequence ID" value="MDQ0467119.1"/>
    <property type="molecule type" value="Genomic_DNA"/>
</dbReference>
<evidence type="ECO:0000256" key="4">
    <source>
        <dbReference type="ARBA" id="ARBA00012458"/>
    </source>
</evidence>
<comment type="similarity">
    <text evidence="9">Belongs to the DHPS family.</text>
</comment>
<dbReference type="Pfam" id="PF00809">
    <property type="entry name" value="Pterin_bind"/>
    <property type="match status" value="1"/>
</dbReference>
<dbReference type="NCBIfam" id="TIGR01496">
    <property type="entry name" value="DHPS"/>
    <property type="match status" value="1"/>
</dbReference>
<dbReference type="InterPro" id="IPR011005">
    <property type="entry name" value="Dihydropteroate_synth-like_sf"/>
</dbReference>
<evidence type="ECO:0000256" key="7">
    <source>
        <dbReference type="ARBA" id="ARBA00022842"/>
    </source>
</evidence>
<evidence type="ECO:0000256" key="3">
    <source>
        <dbReference type="ARBA" id="ARBA00004763"/>
    </source>
</evidence>
<dbReference type="InterPro" id="IPR006390">
    <property type="entry name" value="DHP_synth_dom"/>
</dbReference>
<sequence length="271" mass="28681">MLTRIDWLPDLGRRTRIMGILNVTPDSFSDGGRFDAEGPALAHAAAMVAEGADLIDVGGESTRPGAVPVPAEEEIRRIAAVVQALAAQSAVPVSIDTYKAATARAALQAGARMVNDVWGLQREPAIAEVAATFGVPVVIMHNRTEADPVLDIVDDIRRFFDTSLAIARRAGIPERHIVLDPGIGFGKTRAQNLAVLARLPEIKALGFAVLVGASRKSLVAASMDHPPRERLYETLAGHVLAAAGGADILRVHDVREHVDALRVVDAVRGAG</sequence>
<dbReference type="RefSeq" id="WP_307266357.1">
    <property type="nucleotide sequence ID" value="NZ_JAUSVX010000001.1"/>
</dbReference>
<feature type="domain" description="Pterin-binding" evidence="10">
    <location>
        <begin position="15"/>
        <end position="262"/>
    </location>
</feature>
<evidence type="ECO:0000313" key="12">
    <source>
        <dbReference type="Proteomes" id="UP001242480"/>
    </source>
</evidence>
<evidence type="ECO:0000256" key="2">
    <source>
        <dbReference type="ARBA" id="ARBA00001946"/>
    </source>
</evidence>
<evidence type="ECO:0000256" key="9">
    <source>
        <dbReference type="RuleBase" id="RU361205"/>
    </source>
</evidence>
<organism evidence="11 12">
    <name type="scientific">Labrys wisconsinensis</name>
    <dbReference type="NCBI Taxonomy" id="425677"/>
    <lineage>
        <taxon>Bacteria</taxon>
        <taxon>Pseudomonadati</taxon>
        <taxon>Pseudomonadota</taxon>
        <taxon>Alphaproteobacteria</taxon>
        <taxon>Hyphomicrobiales</taxon>
        <taxon>Xanthobacteraceae</taxon>
        <taxon>Labrys</taxon>
    </lineage>
</organism>
<evidence type="ECO:0000256" key="1">
    <source>
        <dbReference type="ARBA" id="ARBA00000012"/>
    </source>
</evidence>
<comment type="caution">
    <text evidence="11">The sequence shown here is derived from an EMBL/GenBank/DDBJ whole genome shotgun (WGS) entry which is preliminary data.</text>
</comment>
<dbReference type="SUPFAM" id="SSF51717">
    <property type="entry name" value="Dihydropteroate synthetase-like"/>
    <property type="match status" value="1"/>
</dbReference>
<evidence type="ECO:0000313" key="11">
    <source>
        <dbReference type="EMBL" id="MDQ0467119.1"/>
    </source>
</evidence>
<evidence type="ECO:0000256" key="6">
    <source>
        <dbReference type="ARBA" id="ARBA00022723"/>
    </source>
</evidence>
<dbReference type="EC" id="2.5.1.15" evidence="4 9"/>